<feature type="compositionally biased region" description="Low complexity" evidence="1">
    <location>
        <begin position="51"/>
        <end position="66"/>
    </location>
</feature>
<name>A0AAU8JXB8_9ACTN</name>
<accession>A0AAU8JXB8</accession>
<dbReference type="InterPro" id="IPR051797">
    <property type="entry name" value="TrmB-like"/>
</dbReference>
<dbReference type="GO" id="GO:0006355">
    <property type="term" value="P:regulation of DNA-templated transcription"/>
    <property type="evidence" value="ECO:0007669"/>
    <property type="project" value="InterPro"/>
</dbReference>
<reference evidence="3" key="1">
    <citation type="submission" date="2024-06" db="EMBL/GenBank/DDBJ databases">
        <title>The genome sequences of Kitasatospora sp. strain HUAS MG31.</title>
        <authorList>
            <person name="Mo P."/>
        </authorList>
    </citation>
    <scope>NUCLEOTIDE SEQUENCE</scope>
    <source>
        <strain evidence="3">HUAS MG31</strain>
    </source>
</reference>
<evidence type="ECO:0000256" key="1">
    <source>
        <dbReference type="SAM" id="MobiDB-lite"/>
    </source>
</evidence>
<dbReference type="PROSITE" id="PS50043">
    <property type="entry name" value="HTH_LUXR_2"/>
    <property type="match status" value="1"/>
</dbReference>
<protein>
    <submittedName>
        <fullName evidence="3">Helix-turn-helix transcriptional regulator</fullName>
    </submittedName>
</protein>
<gene>
    <name evidence="3" type="ORF">ABWK59_13050</name>
</gene>
<evidence type="ECO:0000313" key="3">
    <source>
        <dbReference type="EMBL" id="XCM79778.1"/>
    </source>
</evidence>
<dbReference type="RefSeq" id="WP_354640686.1">
    <property type="nucleotide sequence ID" value="NZ_CP159872.1"/>
</dbReference>
<sequence length="333" mass="35630">MDASAALYRRLLADPARPLTELRVELGCGPEEFDSAVAELRELGLLQPAARSAAGSEAGPGPSARPATPPQAPDGLTAVSVDTAARRLLAEADGRVAELLAALRRTRDSVERLHSRYLPLRGEDAHELVRGGDRVAALLEDAARGARTEALSLRPRQDHSEAALAGKLARERIALAHGVDLRTVYPAAALRHPAVLAHVRELTAAGARIRVAHTLPLHLIVVDGRLAVLPAPAEPEAVVVVRDPAVVGVVRELFEHFWTGAWVPPDLLGRAAPEGRRREVLRLLAAGLTDQAIGRQLEVSDRTVRRLVAELTADLGARSRFQAGVHAARLGWI</sequence>
<dbReference type="GO" id="GO:0003677">
    <property type="term" value="F:DNA binding"/>
    <property type="evidence" value="ECO:0007669"/>
    <property type="project" value="InterPro"/>
</dbReference>
<dbReference type="PANTHER" id="PTHR34293">
    <property type="entry name" value="HTH-TYPE TRANSCRIPTIONAL REGULATOR TRMBL2"/>
    <property type="match status" value="1"/>
</dbReference>
<dbReference type="InterPro" id="IPR036388">
    <property type="entry name" value="WH-like_DNA-bd_sf"/>
</dbReference>
<dbReference type="SMART" id="SM00421">
    <property type="entry name" value="HTH_LUXR"/>
    <property type="match status" value="1"/>
</dbReference>
<dbReference type="EMBL" id="CP159872">
    <property type="protein sequence ID" value="XCM79778.1"/>
    <property type="molecule type" value="Genomic_DNA"/>
</dbReference>
<dbReference type="AlphaFoldDB" id="A0AAU8JXB8"/>
<dbReference type="SUPFAM" id="SSF46894">
    <property type="entry name" value="C-terminal effector domain of the bipartite response regulators"/>
    <property type="match status" value="1"/>
</dbReference>
<dbReference type="Gene3D" id="1.10.10.10">
    <property type="entry name" value="Winged helix-like DNA-binding domain superfamily/Winged helix DNA-binding domain"/>
    <property type="match status" value="1"/>
</dbReference>
<dbReference type="InterPro" id="IPR000792">
    <property type="entry name" value="Tscrpt_reg_LuxR_C"/>
</dbReference>
<proteinExistence type="predicted"/>
<dbReference type="KEGG" id="kcm:ABWK59_13050"/>
<dbReference type="PANTHER" id="PTHR34293:SF1">
    <property type="entry name" value="HTH-TYPE TRANSCRIPTIONAL REGULATOR TRMBL2"/>
    <property type="match status" value="1"/>
</dbReference>
<feature type="domain" description="HTH luxR-type" evidence="2">
    <location>
        <begin position="261"/>
        <end position="331"/>
    </location>
</feature>
<dbReference type="Pfam" id="PF00196">
    <property type="entry name" value="GerE"/>
    <property type="match status" value="1"/>
</dbReference>
<dbReference type="InterPro" id="IPR016032">
    <property type="entry name" value="Sig_transdc_resp-reg_C-effctor"/>
</dbReference>
<dbReference type="CDD" id="cd06170">
    <property type="entry name" value="LuxR_C_like"/>
    <property type="match status" value="1"/>
</dbReference>
<evidence type="ECO:0000259" key="2">
    <source>
        <dbReference type="PROSITE" id="PS50043"/>
    </source>
</evidence>
<feature type="region of interest" description="Disordered" evidence="1">
    <location>
        <begin position="51"/>
        <end position="73"/>
    </location>
</feature>
<organism evidence="3">
    <name type="scientific">Kitasatospora camelliae</name>
    <dbReference type="NCBI Taxonomy" id="3156397"/>
    <lineage>
        <taxon>Bacteria</taxon>
        <taxon>Bacillati</taxon>
        <taxon>Actinomycetota</taxon>
        <taxon>Actinomycetes</taxon>
        <taxon>Kitasatosporales</taxon>
        <taxon>Streptomycetaceae</taxon>
        <taxon>Kitasatospora</taxon>
    </lineage>
</organism>